<dbReference type="KEGG" id="crx:CRECT_1702"/>
<organism evidence="3 4">
    <name type="scientific">Campylobacter rectus</name>
    <name type="common">Wolinella recta</name>
    <dbReference type="NCBI Taxonomy" id="203"/>
    <lineage>
        <taxon>Bacteria</taxon>
        <taxon>Pseudomonadati</taxon>
        <taxon>Campylobacterota</taxon>
        <taxon>Epsilonproteobacteria</taxon>
        <taxon>Campylobacterales</taxon>
        <taxon>Campylobacteraceae</taxon>
        <taxon>Campylobacter</taxon>
    </lineage>
</organism>
<feature type="domain" description="Glycosyl transferase family 1" evidence="2">
    <location>
        <begin position="426"/>
        <end position="561"/>
    </location>
</feature>
<reference evidence="3 4" key="1">
    <citation type="submission" date="2016-07" db="EMBL/GenBank/DDBJ databases">
        <title>Comparative genomics of the Campylobacter concisus group.</title>
        <authorList>
            <person name="Miller W.G."/>
            <person name="Yee E."/>
            <person name="Chapman M.H."/>
            <person name="Huynh S."/>
            <person name="Bono J.L."/>
            <person name="On S.L.W."/>
            <person name="StLeger J."/>
            <person name="Foster G."/>
            <person name="Parker C.T."/>
        </authorList>
    </citation>
    <scope>NUCLEOTIDE SEQUENCE [LARGE SCALE GENOMIC DNA]</scope>
    <source>
        <strain evidence="3 4">ATCC 33238</strain>
    </source>
</reference>
<dbReference type="PANTHER" id="PTHR12526">
    <property type="entry name" value="GLYCOSYLTRANSFERASE"/>
    <property type="match status" value="1"/>
</dbReference>
<feature type="region of interest" description="Disordered" evidence="1">
    <location>
        <begin position="373"/>
        <end position="395"/>
    </location>
</feature>
<proteinExistence type="predicted"/>
<keyword evidence="3" id="KW-0808">Transferase</keyword>
<dbReference type="GO" id="GO:0016757">
    <property type="term" value="F:glycosyltransferase activity"/>
    <property type="evidence" value="ECO:0007669"/>
    <property type="project" value="InterPro"/>
</dbReference>
<protein>
    <submittedName>
        <fullName evidence="3">Glycosyltransferase, family 1</fullName>
    </submittedName>
</protein>
<evidence type="ECO:0000313" key="3">
    <source>
        <dbReference type="EMBL" id="QCD47335.1"/>
    </source>
</evidence>
<evidence type="ECO:0000256" key="1">
    <source>
        <dbReference type="SAM" id="MobiDB-lite"/>
    </source>
</evidence>
<dbReference type="Gene3D" id="3.40.50.2000">
    <property type="entry name" value="Glycogen Phosphorylase B"/>
    <property type="match status" value="3"/>
</dbReference>
<sequence>MKKILFVDTGREYGGGTKSFLYLLRGLAAQQKYELCAFFESDYEAGECKISQVIEETGAKFIKFEPKKQPSKLKKELLRALGGQILAKYLYKRDYDYALCLLRQVQPDILHLNNHFSTNLAYIAAANTLNIAVVQHLRKNSPVEPFKLEILKRLKFTPVCVSNATYEFYAAQIKMPKNVVYNPVEAPVLKREKSETGENSDALIGDKNFGSTFNAAICDRACGEILGSASDGLTVSSKNGDFDNGAACDTDKIYVKFERLEAGGERQICSDLHETGEICGEGNTDGELKFKPRIYGKENELNLCAKSEEKAKFDAQNLHTQDRADQMLSRINLTARNGVRNASNKELGDKNLGLSQANLSIGRDKSVNKDAKALNEPQNGQNNSKNKNESRPQDECDFRKRGELNGAQNAKNKELEGDKNAALKAKFDAEKINIVMPANFLTLKGHELVFDALAGLKRSDIKVYFAGGGELKAGTKAKFDALIKSGKAEYLGFVSKMDEIYAACDYVLGFSSDEGLPRVVIEALGCGLGVVYSDIAVIREIYEISSKKQDFFIVQRSSDALLACFDGLRKPASKSPDEAVIKAFSIENYLRGIDRIYSEL</sequence>
<dbReference type="SUPFAM" id="SSF53756">
    <property type="entry name" value="UDP-Glycosyltransferase/glycogen phosphorylase"/>
    <property type="match status" value="2"/>
</dbReference>
<dbReference type="InterPro" id="IPR001296">
    <property type="entry name" value="Glyco_trans_1"/>
</dbReference>
<accession>A0A6G5QNP3</accession>
<dbReference type="Pfam" id="PF00534">
    <property type="entry name" value="Glycos_transf_1"/>
    <property type="match status" value="1"/>
</dbReference>
<name>A0A6G5QNP3_CAMRE</name>
<feature type="compositionally biased region" description="Polar residues" evidence="1">
    <location>
        <begin position="376"/>
        <end position="385"/>
    </location>
</feature>
<dbReference type="EMBL" id="CP012543">
    <property type="protein sequence ID" value="QCD47335.1"/>
    <property type="molecule type" value="Genomic_DNA"/>
</dbReference>
<dbReference type="RefSeq" id="WP_004320218.1">
    <property type="nucleotide sequence ID" value="NZ_CP012543.1"/>
</dbReference>
<feature type="compositionally biased region" description="Basic and acidic residues" evidence="1">
    <location>
        <begin position="386"/>
        <end position="395"/>
    </location>
</feature>
<dbReference type="Proteomes" id="UP000502377">
    <property type="component" value="Chromosome"/>
</dbReference>
<gene>
    <name evidence="3" type="ORF">CRECT_1702</name>
</gene>
<evidence type="ECO:0000259" key="2">
    <source>
        <dbReference type="Pfam" id="PF00534"/>
    </source>
</evidence>
<dbReference type="AlphaFoldDB" id="A0A6G5QNP3"/>
<evidence type="ECO:0000313" key="4">
    <source>
        <dbReference type="Proteomes" id="UP000502377"/>
    </source>
</evidence>